<dbReference type="Proteomes" id="UP000693672">
    <property type="component" value="Unassembled WGS sequence"/>
</dbReference>
<keyword evidence="1" id="KW-0812">Transmembrane</keyword>
<name>A0A916NRA5_9BACL</name>
<evidence type="ECO:0000313" key="2">
    <source>
        <dbReference type="EMBL" id="CAG7639328.1"/>
    </source>
</evidence>
<dbReference type="RefSeq" id="WP_218093760.1">
    <property type="nucleotide sequence ID" value="NZ_CAJVAS010000020.1"/>
</dbReference>
<dbReference type="EMBL" id="CAJVAS010000020">
    <property type="protein sequence ID" value="CAG7639328.1"/>
    <property type="molecule type" value="Genomic_DNA"/>
</dbReference>
<feature type="transmembrane region" description="Helical" evidence="1">
    <location>
        <begin position="18"/>
        <end position="40"/>
    </location>
</feature>
<feature type="transmembrane region" description="Helical" evidence="1">
    <location>
        <begin position="114"/>
        <end position="133"/>
    </location>
</feature>
<feature type="transmembrane region" description="Helical" evidence="1">
    <location>
        <begin position="52"/>
        <end position="75"/>
    </location>
</feature>
<keyword evidence="3" id="KW-1185">Reference proteome</keyword>
<dbReference type="AlphaFoldDB" id="A0A916NRA5"/>
<keyword evidence="1" id="KW-0472">Membrane</keyword>
<keyword evidence="1" id="KW-1133">Transmembrane helix</keyword>
<protein>
    <recommendedName>
        <fullName evidence="4">DUF2569 domain-containing protein</fullName>
    </recommendedName>
</protein>
<dbReference type="Pfam" id="PF10754">
    <property type="entry name" value="DUF2569"/>
    <property type="match status" value="1"/>
</dbReference>
<organism evidence="2 3">
    <name type="scientific">Paenibacillus solanacearum</name>
    <dbReference type="NCBI Taxonomy" id="2048548"/>
    <lineage>
        <taxon>Bacteria</taxon>
        <taxon>Bacillati</taxon>
        <taxon>Bacillota</taxon>
        <taxon>Bacilli</taxon>
        <taxon>Bacillales</taxon>
        <taxon>Paenibacillaceae</taxon>
        <taxon>Paenibacillus</taxon>
    </lineage>
</organism>
<evidence type="ECO:0008006" key="4">
    <source>
        <dbReference type="Google" id="ProtNLM"/>
    </source>
</evidence>
<reference evidence="2" key="1">
    <citation type="submission" date="2021-06" db="EMBL/GenBank/DDBJ databases">
        <authorList>
            <person name="Criscuolo A."/>
        </authorList>
    </citation>
    <scope>NUCLEOTIDE SEQUENCE</scope>
    <source>
        <strain evidence="2">CIP111600</strain>
    </source>
</reference>
<evidence type="ECO:0000256" key="1">
    <source>
        <dbReference type="SAM" id="Phobius"/>
    </source>
</evidence>
<comment type="caution">
    <text evidence="2">The sequence shown here is derived from an EMBL/GenBank/DDBJ whole genome shotgun (WGS) entry which is preliminary data.</text>
</comment>
<evidence type="ECO:0000313" key="3">
    <source>
        <dbReference type="Proteomes" id="UP000693672"/>
    </source>
</evidence>
<sequence>MLNNEAEELYPRPIGGWLLVYLIILVISEVMYIAGVIRIVPNFINLIEESTWIQNVIIIGTLIKTVIAGLILMLFISKKNYALRLIMIFEVSCILIRILTYIDYYSREQIIPKSYHVSILFGVISAFWILYFIKSNRAKETFINS</sequence>
<dbReference type="InterPro" id="IPR019690">
    <property type="entry name" value="DUF2569"/>
</dbReference>
<feature type="transmembrane region" description="Helical" evidence="1">
    <location>
        <begin position="82"/>
        <end position="102"/>
    </location>
</feature>
<accession>A0A916NRA5</accession>
<proteinExistence type="predicted"/>
<gene>
    <name evidence="2" type="ORF">PAESOLCIP111_04024</name>
</gene>